<evidence type="ECO:0000256" key="1">
    <source>
        <dbReference type="SAM" id="MobiDB-lite"/>
    </source>
</evidence>
<dbReference type="STRING" id="624147.SAMN04487970_1004125"/>
<gene>
    <name evidence="2" type="ORF">SAMN04487970_1004125</name>
</gene>
<dbReference type="AlphaFoldDB" id="A0A1G4PWK3"/>
<feature type="compositionally biased region" description="Basic and acidic residues" evidence="1">
    <location>
        <begin position="71"/>
        <end position="89"/>
    </location>
</feature>
<reference evidence="3" key="1">
    <citation type="submission" date="2016-10" db="EMBL/GenBank/DDBJ databases">
        <authorList>
            <person name="Varghese N."/>
            <person name="Submissions S."/>
        </authorList>
    </citation>
    <scope>NUCLEOTIDE SEQUENCE [LARGE SCALE GENOMIC DNA]</scope>
    <source>
        <strain evidence="3">CGMCC 1.8946</strain>
    </source>
</reference>
<name>A0A1G4PWK3_9BACL</name>
<evidence type="ECO:0000313" key="3">
    <source>
        <dbReference type="Proteomes" id="UP000198601"/>
    </source>
</evidence>
<dbReference type="EMBL" id="FMTT01000004">
    <property type="protein sequence ID" value="SCW36693.1"/>
    <property type="molecule type" value="Genomic_DNA"/>
</dbReference>
<keyword evidence="3" id="KW-1185">Reference proteome</keyword>
<accession>A0A1G4PWK3</accession>
<proteinExistence type="predicted"/>
<protein>
    <submittedName>
        <fullName evidence="2">Uncharacterized protein</fullName>
    </submittedName>
</protein>
<dbReference type="Proteomes" id="UP000198601">
    <property type="component" value="Unassembled WGS sequence"/>
</dbReference>
<organism evidence="2 3">
    <name type="scientific">Paenibacillus tianmuensis</name>
    <dbReference type="NCBI Taxonomy" id="624147"/>
    <lineage>
        <taxon>Bacteria</taxon>
        <taxon>Bacillati</taxon>
        <taxon>Bacillota</taxon>
        <taxon>Bacilli</taxon>
        <taxon>Bacillales</taxon>
        <taxon>Paenibacillaceae</taxon>
        <taxon>Paenibacillus</taxon>
    </lineage>
</organism>
<feature type="region of interest" description="Disordered" evidence="1">
    <location>
        <begin position="71"/>
        <end position="94"/>
    </location>
</feature>
<evidence type="ECO:0000313" key="2">
    <source>
        <dbReference type="EMBL" id="SCW36693.1"/>
    </source>
</evidence>
<sequence>MKVKQLIRRKWRERIQANTGKDPMVCLKCECYLEYKGEVCLEEGQLRVKYASCQTTKATLERMIRDLTGVEETKSRKEEKGVVGERESPNDGQPTRQLCLFGM</sequence>